<keyword evidence="2" id="KW-1185">Reference proteome</keyword>
<evidence type="ECO:0000313" key="1">
    <source>
        <dbReference type="EMBL" id="KAG8534878.1"/>
    </source>
</evidence>
<dbReference type="AlphaFoldDB" id="A0AAV6YLL3"/>
<dbReference type="Proteomes" id="UP000824782">
    <property type="component" value="Unassembled WGS sequence"/>
</dbReference>
<accession>A0AAV6YLL3</accession>
<protein>
    <submittedName>
        <fullName evidence="1">Uncharacterized protein</fullName>
    </submittedName>
</protein>
<name>A0AAV6YLL3_ENGPU</name>
<dbReference type="EMBL" id="WNYA01087335">
    <property type="protein sequence ID" value="KAG8534878.1"/>
    <property type="molecule type" value="Genomic_DNA"/>
</dbReference>
<reference evidence="1" key="1">
    <citation type="thesis" date="2020" institute="ProQuest LLC" country="789 East Eisenhower Parkway, Ann Arbor, MI, USA">
        <title>Comparative Genomics and Chromosome Evolution.</title>
        <authorList>
            <person name="Mudd A.B."/>
        </authorList>
    </citation>
    <scope>NUCLEOTIDE SEQUENCE</scope>
    <source>
        <strain evidence="1">237g6f4</strain>
        <tissue evidence="1">Blood</tissue>
    </source>
</reference>
<evidence type="ECO:0000313" key="2">
    <source>
        <dbReference type="Proteomes" id="UP000824782"/>
    </source>
</evidence>
<proteinExistence type="predicted"/>
<comment type="caution">
    <text evidence="1">The sequence shown here is derived from an EMBL/GenBank/DDBJ whole genome shotgun (WGS) entry which is preliminary data.</text>
</comment>
<gene>
    <name evidence="1" type="ORF">GDO81_030049</name>
</gene>
<sequence>MHFPPSAYTRVNRFFQVFVLKLGVSAYTRVYTVNNLTGKTQKYSMYTAHSHDVHPNSLFCTVPQVMPFEKENGLQQKSQKCGKVR</sequence>
<organism evidence="1 2">
    <name type="scientific">Engystomops pustulosus</name>
    <name type="common">Tungara frog</name>
    <name type="synonym">Physalaemus pustulosus</name>
    <dbReference type="NCBI Taxonomy" id="76066"/>
    <lineage>
        <taxon>Eukaryota</taxon>
        <taxon>Metazoa</taxon>
        <taxon>Chordata</taxon>
        <taxon>Craniata</taxon>
        <taxon>Vertebrata</taxon>
        <taxon>Euteleostomi</taxon>
        <taxon>Amphibia</taxon>
        <taxon>Batrachia</taxon>
        <taxon>Anura</taxon>
        <taxon>Neobatrachia</taxon>
        <taxon>Hyloidea</taxon>
        <taxon>Leptodactylidae</taxon>
        <taxon>Leiuperinae</taxon>
        <taxon>Engystomops</taxon>
    </lineage>
</organism>